<feature type="domain" description="SOCS box" evidence="1">
    <location>
        <begin position="226"/>
        <end position="275"/>
    </location>
</feature>
<sequence>MEELSQEQSYEKFVADFYKRAKSYNSEEGGEKVVMDSRETTMPVHHIKWGLLGIVAYLLSLDADEHSEYILDRLLEKKKNVNYTKDAVPPLTALAQHSRSADPVLMRQRAIKLLKEGANPNFISRRSCISKFTVPDALGLAANNGCVPLMQELLAYWWPAPVYMLDNWTGQTPGFFKLLFPIVTRYGWPHGKKVCGYVEYFIESVIERNMDPADAQTWSSFSRQMRSGPSALQLLCRINIRQIVGQNCSSGHEFYNRISSIENLPKNLRDYLLYK</sequence>
<dbReference type="EMBL" id="CADEPI010000012">
    <property type="protein sequence ID" value="CAB3363591.1"/>
    <property type="molecule type" value="Genomic_DNA"/>
</dbReference>
<dbReference type="CDD" id="cd03587">
    <property type="entry name" value="SOCS"/>
    <property type="match status" value="1"/>
</dbReference>
<proteinExistence type="predicted"/>
<name>A0A8S1C602_9INSE</name>
<evidence type="ECO:0000259" key="1">
    <source>
        <dbReference type="PROSITE" id="PS50225"/>
    </source>
</evidence>
<evidence type="ECO:0000313" key="2">
    <source>
        <dbReference type="EMBL" id="CAB3363591.1"/>
    </source>
</evidence>
<protein>
    <recommendedName>
        <fullName evidence="1">SOCS box domain-containing protein</fullName>
    </recommendedName>
</protein>
<keyword evidence="3" id="KW-1185">Reference proteome</keyword>
<dbReference type="InterPro" id="IPR001496">
    <property type="entry name" value="SOCS_box"/>
</dbReference>
<comment type="caution">
    <text evidence="2">The sequence shown here is derived from an EMBL/GenBank/DDBJ whole genome shotgun (WGS) entry which is preliminary data.</text>
</comment>
<dbReference type="AlphaFoldDB" id="A0A8S1C602"/>
<dbReference type="SMART" id="SM00969">
    <property type="entry name" value="SOCS_box"/>
    <property type="match status" value="1"/>
</dbReference>
<evidence type="ECO:0000313" key="3">
    <source>
        <dbReference type="Proteomes" id="UP000494165"/>
    </source>
</evidence>
<gene>
    <name evidence="2" type="ORF">CLODIP_2_CD02182</name>
</gene>
<accession>A0A8S1C602</accession>
<reference evidence="2 3" key="1">
    <citation type="submission" date="2020-04" db="EMBL/GenBank/DDBJ databases">
        <authorList>
            <person name="Alioto T."/>
            <person name="Alioto T."/>
            <person name="Gomez Garrido J."/>
        </authorList>
    </citation>
    <scope>NUCLEOTIDE SEQUENCE [LARGE SCALE GENOMIC DNA]</scope>
</reference>
<organism evidence="2 3">
    <name type="scientific">Cloeon dipterum</name>
    <dbReference type="NCBI Taxonomy" id="197152"/>
    <lineage>
        <taxon>Eukaryota</taxon>
        <taxon>Metazoa</taxon>
        <taxon>Ecdysozoa</taxon>
        <taxon>Arthropoda</taxon>
        <taxon>Hexapoda</taxon>
        <taxon>Insecta</taxon>
        <taxon>Pterygota</taxon>
        <taxon>Palaeoptera</taxon>
        <taxon>Ephemeroptera</taxon>
        <taxon>Pisciforma</taxon>
        <taxon>Baetidae</taxon>
        <taxon>Cloeon</taxon>
    </lineage>
</organism>
<dbReference type="PROSITE" id="PS50225">
    <property type="entry name" value="SOCS"/>
    <property type="match status" value="1"/>
</dbReference>
<dbReference type="Proteomes" id="UP000494165">
    <property type="component" value="Unassembled WGS sequence"/>
</dbReference>